<dbReference type="AlphaFoldDB" id="D7CU28"/>
<keyword evidence="2 4" id="KW-0326">Glycosidase</keyword>
<feature type="domain" description="Inosine/uridine-preferring nucleoside hydrolase" evidence="3">
    <location>
        <begin position="6"/>
        <end position="306"/>
    </location>
</feature>
<reference evidence="4 5" key="2">
    <citation type="journal article" date="2011" name="Stand. Genomic Sci.">
        <title>Complete genome sequence of Truepera radiovictrix type strain (RQ-24).</title>
        <authorList>
            <person name="Ivanova N."/>
            <person name="Rohde C."/>
            <person name="Munk C."/>
            <person name="Nolan M."/>
            <person name="Lucas S."/>
            <person name="Del Rio T.G."/>
            <person name="Tice H."/>
            <person name="Deshpande S."/>
            <person name="Cheng J.F."/>
            <person name="Tapia R."/>
            <person name="Han C."/>
            <person name="Goodwin L."/>
            <person name="Pitluck S."/>
            <person name="Liolios K."/>
            <person name="Mavromatis K."/>
            <person name="Mikhailova N."/>
            <person name="Pati A."/>
            <person name="Chen A."/>
            <person name="Palaniappan K."/>
            <person name="Land M."/>
            <person name="Hauser L."/>
            <person name="Chang Y.J."/>
            <person name="Jeffries C.D."/>
            <person name="Brambilla E."/>
            <person name="Rohde M."/>
            <person name="Goker M."/>
            <person name="Tindall B.J."/>
            <person name="Woyke T."/>
            <person name="Bristow J."/>
            <person name="Eisen J.A."/>
            <person name="Markowitz V."/>
            <person name="Hugenholtz P."/>
            <person name="Kyrpides N.C."/>
            <person name="Klenk H.P."/>
            <person name="Lapidus A."/>
        </authorList>
    </citation>
    <scope>NUCLEOTIDE SEQUENCE [LARGE SCALE GENOMIC DNA]</scope>
    <source>
        <strain evidence="5">DSM 17093 / CIP 108686 / LMG 22925 / RQ-24</strain>
    </source>
</reference>
<dbReference type="eggNOG" id="COG1957">
    <property type="taxonomic scope" value="Bacteria"/>
</dbReference>
<name>D7CU28_TRURR</name>
<evidence type="ECO:0000313" key="4">
    <source>
        <dbReference type="EMBL" id="ADI13926.1"/>
    </source>
</evidence>
<dbReference type="InterPro" id="IPR001910">
    <property type="entry name" value="Inosine/uridine_hydrolase_dom"/>
</dbReference>
<sequence length="319" mass="34164">MTRPRILLDCDPGHDDAIAILLAARHSELLGVTTVSGNAPLERTTRNALVTLQLAGLDVPVHAGAARPLVERARHAPDIHGASGLGGPELPELTRRAASEEAVRFIVDTVRAHGSQPHRDPTAPLWLVAVGPLTNVALALREAPDLAQRLAGIAIMGGGVGFGNRTMAAEFNIWADPEAAEVVFSSGATLIMCGLNLTHQFMIREADVARIRGLGNPVATFTADLLAFYARAYAEAFFTRPEGPLHDPCAVLAVTHPHLIRTEPRHVRIELRGEHTRGMTVVDERGVRSDLTPNVQVGYEIAREAALEVLCETLASYGA</sequence>
<dbReference type="GO" id="GO:0008477">
    <property type="term" value="F:purine nucleosidase activity"/>
    <property type="evidence" value="ECO:0007669"/>
    <property type="project" value="TreeGrafter"/>
</dbReference>
<protein>
    <submittedName>
        <fullName evidence="4">Ribosylpyrimidine nucleosidase</fullName>
        <ecNumber evidence="4">3.2.2.8</ecNumber>
    </submittedName>
</protein>
<dbReference type="GO" id="GO:0045437">
    <property type="term" value="F:uridine nucleosidase activity"/>
    <property type="evidence" value="ECO:0007669"/>
    <property type="project" value="UniProtKB-ARBA"/>
</dbReference>
<dbReference type="RefSeq" id="WP_013177298.1">
    <property type="nucleotide sequence ID" value="NC_014221.1"/>
</dbReference>
<accession>D7CU28</accession>
<dbReference type="PANTHER" id="PTHR12304:SF4">
    <property type="entry name" value="URIDINE NUCLEOSIDASE"/>
    <property type="match status" value="1"/>
</dbReference>
<evidence type="ECO:0000313" key="5">
    <source>
        <dbReference type="Proteomes" id="UP000000379"/>
    </source>
</evidence>
<dbReference type="Proteomes" id="UP000000379">
    <property type="component" value="Chromosome"/>
</dbReference>
<keyword evidence="1 4" id="KW-0378">Hydrolase</keyword>
<dbReference type="GO" id="GO:0006152">
    <property type="term" value="P:purine nucleoside catabolic process"/>
    <property type="evidence" value="ECO:0007669"/>
    <property type="project" value="TreeGrafter"/>
</dbReference>
<dbReference type="PROSITE" id="PS01247">
    <property type="entry name" value="IUNH"/>
    <property type="match status" value="1"/>
</dbReference>
<dbReference type="SUPFAM" id="SSF53590">
    <property type="entry name" value="Nucleoside hydrolase"/>
    <property type="match status" value="1"/>
</dbReference>
<reference evidence="5" key="1">
    <citation type="submission" date="2010-05" db="EMBL/GenBank/DDBJ databases">
        <title>The complete genome of Truepera radiovictris DSM 17093.</title>
        <authorList>
            <consortium name="US DOE Joint Genome Institute (JGI-PGF)"/>
            <person name="Lucas S."/>
            <person name="Copeland A."/>
            <person name="Lapidus A."/>
            <person name="Glavina del Rio T."/>
            <person name="Dalin E."/>
            <person name="Tice H."/>
            <person name="Bruce D."/>
            <person name="Goodwin L."/>
            <person name="Pitluck S."/>
            <person name="Kyrpides N."/>
            <person name="Mavromatis K."/>
            <person name="Ovchinnikova G."/>
            <person name="Munk A.C."/>
            <person name="Detter J.C."/>
            <person name="Han C."/>
            <person name="Tapia R."/>
            <person name="Land M."/>
            <person name="Hauser L."/>
            <person name="Markowitz V."/>
            <person name="Cheng J.-F."/>
            <person name="Hugenholtz P."/>
            <person name="Woyke T."/>
            <person name="Wu D."/>
            <person name="Tindall B."/>
            <person name="Pomrenke H.G."/>
            <person name="Brambilla E."/>
            <person name="Klenk H.-P."/>
            <person name="Eisen J.A."/>
        </authorList>
    </citation>
    <scope>NUCLEOTIDE SEQUENCE [LARGE SCALE GENOMIC DNA]</scope>
    <source>
        <strain evidence="5">DSM 17093 / CIP 108686 / LMG 22925 / RQ-24</strain>
    </source>
</reference>
<dbReference type="OrthoDB" id="9797882at2"/>
<evidence type="ECO:0000256" key="2">
    <source>
        <dbReference type="ARBA" id="ARBA00023295"/>
    </source>
</evidence>
<dbReference type="HOGENOM" id="CLU_036838_2_0_0"/>
<dbReference type="Pfam" id="PF01156">
    <property type="entry name" value="IU_nuc_hydro"/>
    <property type="match status" value="1"/>
</dbReference>
<dbReference type="PANTHER" id="PTHR12304">
    <property type="entry name" value="INOSINE-URIDINE PREFERRING NUCLEOSIDE HYDROLASE"/>
    <property type="match status" value="1"/>
</dbReference>
<dbReference type="EMBL" id="CP002049">
    <property type="protein sequence ID" value="ADI13926.1"/>
    <property type="molecule type" value="Genomic_DNA"/>
</dbReference>
<dbReference type="InterPro" id="IPR015910">
    <property type="entry name" value="I/U_nuclsd_hydro_CS"/>
</dbReference>
<dbReference type="Gene3D" id="3.90.245.10">
    <property type="entry name" value="Ribonucleoside hydrolase-like"/>
    <property type="match status" value="1"/>
</dbReference>
<evidence type="ECO:0000256" key="1">
    <source>
        <dbReference type="ARBA" id="ARBA00022801"/>
    </source>
</evidence>
<dbReference type="KEGG" id="tra:Trad_0792"/>
<dbReference type="InterPro" id="IPR023186">
    <property type="entry name" value="IUNH"/>
</dbReference>
<keyword evidence="5" id="KW-1185">Reference proteome</keyword>
<dbReference type="CDD" id="cd02651">
    <property type="entry name" value="nuc_hydro_IU_UC_XIUA"/>
    <property type="match status" value="1"/>
</dbReference>
<proteinExistence type="predicted"/>
<dbReference type="GO" id="GO:0005829">
    <property type="term" value="C:cytosol"/>
    <property type="evidence" value="ECO:0007669"/>
    <property type="project" value="TreeGrafter"/>
</dbReference>
<dbReference type="EC" id="3.2.2.8" evidence="4"/>
<dbReference type="InterPro" id="IPR036452">
    <property type="entry name" value="Ribo_hydro-like"/>
</dbReference>
<evidence type="ECO:0000259" key="3">
    <source>
        <dbReference type="Pfam" id="PF01156"/>
    </source>
</evidence>
<organism evidence="4 5">
    <name type="scientific">Truepera radiovictrix (strain DSM 17093 / CIP 108686 / LMG 22925 / RQ-24)</name>
    <dbReference type="NCBI Taxonomy" id="649638"/>
    <lineage>
        <taxon>Bacteria</taxon>
        <taxon>Thermotogati</taxon>
        <taxon>Deinococcota</taxon>
        <taxon>Deinococci</taxon>
        <taxon>Trueperales</taxon>
        <taxon>Trueperaceae</taxon>
        <taxon>Truepera</taxon>
    </lineage>
</organism>
<gene>
    <name evidence="4" type="ordered locus">Trad_0792</name>
</gene>
<dbReference type="STRING" id="649638.Trad_0792"/>